<dbReference type="RefSeq" id="WP_042801602.1">
    <property type="nucleotide sequence ID" value="NZ_AVSP01000004.1"/>
</dbReference>
<dbReference type="PANTHER" id="PTHR33279">
    <property type="entry name" value="SULFUR CARRIER PROTEIN YEDF-RELATED"/>
    <property type="match status" value="1"/>
</dbReference>
<reference evidence="3 4" key="1">
    <citation type="journal article" date="2014" name="Genome Announc.">
        <title>Genome Sequence of a Presumptive Mannheimia haemolytica Strain with an A1/A6-Cross-Reactive Serotype from a White-Tailed Deer (Odocoileus virginianus).</title>
        <authorList>
            <person name="Lawrence P.K."/>
            <person name="Bey R.F."/>
            <person name="Wiener B."/>
            <person name="Kittichotirat W."/>
            <person name="Bumgarner R.E."/>
        </authorList>
    </citation>
    <scope>NUCLEOTIDE SEQUENCE [LARGE SCALE GENOMIC DNA]</scope>
    <source>
        <strain evidence="3 4">PKL10</strain>
    </source>
</reference>
<name>A0A011ML86_9PAST</name>
<dbReference type="OrthoDB" id="9797352at2"/>
<dbReference type="PROSITE" id="PS01148">
    <property type="entry name" value="UPF0033"/>
    <property type="match status" value="1"/>
</dbReference>
<dbReference type="PATRIC" id="fig|1450449.3.peg.457"/>
<keyword evidence="4" id="KW-1185">Reference proteome</keyword>
<accession>A0A011ML86</accession>
<sequence length="74" mass="8438">MRYELDTKGHLCPYPLMEAKKKIVDLNVGDELAIQFTCAEATENLPRWAAENNYPVTHFAQISDAAWEIVIQKS</sequence>
<dbReference type="AlphaFoldDB" id="A0A011ML86"/>
<comment type="similarity">
    <text evidence="1">Belongs to the sulfur carrier protein TusA family.</text>
</comment>
<dbReference type="PANTHER" id="PTHR33279:SF6">
    <property type="entry name" value="SULFUR CARRIER PROTEIN YEDF-RELATED"/>
    <property type="match status" value="1"/>
</dbReference>
<dbReference type="InterPro" id="IPR001455">
    <property type="entry name" value="TusA-like"/>
</dbReference>
<proteinExistence type="inferred from homology"/>
<dbReference type="CDD" id="cd00291">
    <property type="entry name" value="SirA_YedF_YeeD"/>
    <property type="match status" value="1"/>
</dbReference>
<evidence type="ECO:0000313" key="3">
    <source>
        <dbReference type="EMBL" id="EXI63276.1"/>
    </source>
</evidence>
<dbReference type="EMBL" id="JANJ01000001">
    <property type="protein sequence ID" value="EXI63276.1"/>
    <property type="molecule type" value="Genomic_DNA"/>
</dbReference>
<dbReference type="Gene3D" id="3.30.110.40">
    <property type="entry name" value="TusA-like domain"/>
    <property type="match status" value="1"/>
</dbReference>
<dbReference type="SUPFAM" id="SSF64307">
    <property type="entry name" value="SirA-like"/>
    <property type="match status" value="1"/>
</dbReference>
<feature type="domain" description="UPF0033" evidence="2">
    <location>
        <begin position="5"/>
        <end position="29"/>
    </location>
</feature>
<dbReference type="STRING" id="1122190.GCA_000621105_00008"/>
<dbReference type="InterPro" id="IPR036868">
    <property type="entry name" value="TusA-like_sf"/>
</dbReference>
<comment type="caution">
    <text evidence="3">The sequence shown here is derived from an EMBL/GenBank/DDBJ whole genome shotgun (WGS) entry which is preliminary data.</text>
</comment>
<protein>
    <submittedName>
        <fullName evidence="3">Oxidoreductase</fullName>
    </submittedName>
</protein>
<evidence type="ECO:0000256" key="1">
    <source>
        <dbReference type="ARBA" id="ARBA00008984"/>
    </source>
</evidence>
<gene>
    <name evidence="3" type="ORF">AK33_02475</name>
</gene>
<dbReference type="Proteomes" id="UP000054123">
    <property type="component" value="Unassembled WGS sequence"/>
</dbReference>
<organism evidence="3 4">
    <name type="scientific">Mannheimia granulomatis</name>
    <dbReference type="NCBI Taxonomy" id="85402"/>
    <lineage>
        <taxon>Bacteria</taxon>
        <taxon>Pseudomonadati</taxon>
        <taxon>Pseudomonadota</taxon>
        <taxon>Gammaproteobacteria</taxon>
        <taxon>Pasteurellales</taxon>
        <taxon>Pasteurellaceae</taxon>
        <taxon>Mannheimia</taxon>
    </lineage>
</organism>
<dbReference type="Pfam" id="PF01206">
    <property type="entry name" value="TusA"/>
    <property type="match status" value="1"/>
</dbReference>
<evidence type="ECO:0000313" key="4">
    <source>
        <dbReference type="Proteomes" id="UP000054123"/>
    </source>
</evidence>
<evidence type="ECO:0000259" key="2">
    <source>
        <dbReference type="PROSITE" id="PS01148"/>
    </source>
</evidence>